<reference evidence="3" key="1">
    <citation type="journal article" date="2019" name="Int. J. Syst. Evol. Microbiol.">
        <title>The Global Catalogue of Microorganisms (GCM) 10K type strain sequencing project: providing services to taxonomists for standard genome sequencing and annotation.</title>
        <authorList>
            <consortium name="The Broad Institute Genomics Platform"/>
            <consortium name="The Broad Institute Genome Sequencing Center for Infectious Disease"/>
            <person name="Wu L."/>
            <person name="Ma J."/>
        </authorList>
    </citation>
    <scope>NUCLEOTIDE SEQUENCE [LARGE SCALE GENOMIC DNA]</scope>
    <source>
        <strain evidence="3">CGMCC 4.1621</strain>
    </source>
</reference>
<protein>
    <submittedName>
        <fullName evidence="2">Integrase core domain-containing protein</fullName>
    </submittedName>
</protein>
<dbReference type="InterPro" id="IPR012337">
    <property type="entry name" value="RNaseH-like_sf"/>
</dbReference>
<sequence>MTSAWSMNGFYPKNANAHIESFHRLLEDECFKREEFESYAHAYEALVWYIQFYNERRMHASIQTLLYQTHHNGKITQEAETV</sequence>
<comment type="caution">
    <text evidence="2">The sequence shown here is derived from an EMBL/GenBank/DDBJ whole genome shotgun (WGS) entry which is preliminary data.</text>
</comment>
<dbReference type="Pfam" id="PF13683">
    <property type="entry name" value="rve_3"/>
    <property type="match status" value="1"/>
</dbReference>
<name>A0ABW2EHH4_9BACI</name>
<evidence type="ECO:0000313" key="2">
    <source>
        <dbReference type="EMBL" id="MFC7060260.1"/>
    </source>
</evidence>
<dbReference type="Proteomes" id="UP001596410">
    <property type="component" value="Unassembled WGS sequence"/>
</dbReference>
<gene>
    <name evidence="2" type="ORF">ACFQIC_00040</name>
</gene>
<dbReference type="EMBL" id="JBHSZV010000001">
    <property type="protein sequence ID" value="MFC7060260.1"/>
    <property type="molecule type" value="Genomic_DNA"/>
</dbReference>
<keyword evidence="3" id="KW-1185">Reference proteome</keyword>
<proteinExistence type="predicted"/>
<dbReference type="InterPro" id="IPR001584">
    <property type="entry name" value="Integrase_cat-core"/>
</dbReference>
<evidence type="ECO:0000313" key="3">
    <source>
        <dbReference type="Proteomes" id="UP001596410"/>
    </source>
</evidence>
<organism evidence="2 3">
    <name type="scientific">Halobacillus seohaensis</name>
    <dbReference type="NCBI Taxonomy" id="447421"/>
    <lineage>
        <taxon>Bacteria</taxon>
        <taxon>Bacillati</taxon>
        <taxon>Bacillota</taxon>
        <taxon>Bacilli</taxon>
        <taxon>Bacillales</taxon>
        <taxon>Bacillaceae</taxon>
        <taxon>Halobacillus</taxon>
    </lineage>
</organism>
<dbReference type="SUPFAM" id="SSF53098">
    <property type="entry name" value="Ribonuclease H-like"/>
    <property type="match status" value="1"/>
</dbReference>
<feature type="domain" description="Integrase catalytic" evidence="1">
    <location>
        <begin position="7"/>
        <end position="64"/>
    </location>
</feature>
<accession>A0ABW2EHH4</accession>
<evidence type="ECO:0000259" key="1">
    <source>
        <dbReference type="Pfam" id="PF13683"/>
    </source>
</evidence>